<protein>
    <submittedName>
        <fullName evidence="4">Porin family protein</fullName>
    </submittedName>
</protein>
<reference evidence="4" key="1">
    <citation type="submission" date="2024-05" db="EMBL/GenBank/DDBJ databases">
        <title>Genome Sequences of Four Agar- Degrading Marine Bacteria.</title>
        <authorList>
            <person name="Phillips E.K."/>
            <person name="Shaffer J.C."/>
            <person name="Henson M.W."/>
            <person name="Temperton B."/>
            <person name="Thrash C.J."/>
            <person name="Martin M.O."/>
        </authorList>
    </citation>
    <scope>NUCLEOTIDE SEQUENCE</scope>
    <source>
        <strain evidence="4">EKP203</strain>
    </source>
</reference>
<evidence type="ECO:0000259" key="3">
    <source>
        <dbReference type="Pfam" id="PF13505"/>
    </source>
</evidence>
<feature type="domain" description="Outer membrane protein beta-barrel" evidence="3">
    <location>
        <begin position="6"/>
        <end position="200"/>
    </location>
</feature>
<organism evidence="4 5">
    <name type="scientific">Vibrio agarivorans</name>
    <dbReference type="NCBI Taxonomy" id="153622"/>
    <lineage>
        <taxon>Bacteria</taxon>
        <taxon>Pseudomonadati</taxon>
        <taxon>Pseudomonadota</taxon>
        <taxon>Gammaproteobacteria</taxon>
        <taxon>Vibrionales</taxon>
        <taxon>Vibrionaceae</taxon>
        <taxon>Vibrio</taxon>
    </lineage>
</organism>
<evidence type="ECO:0000256" key="2">
    <source>
        <dbReference type="SAM" id="SignalP"/>
    </source>
</evidence>
<feature type="chain" id="PRO_5047492540" evidence="2">
    <location>
        <begin position="20"/>
        <end position="200"/>
    </location>
</feature>
<evidence type="ECO:0000313" key="5">
    <source>
        <dbReference type="Proteomes" id="UP001169719"/>
    </source>
</evidence>
<proteinExistence type="predicted"/>
<keyword evidence="5" id="KW-1185">Reference proteome</keyword>
<sequence>MKKLILAATIAVMSASSFAADDHSGFRVGGGFGTDIGKYKLRNMGTDDNGAFKVEADPSFVLEAGYDINSIFAVNVKGSATGFKDYQNSRSGKNNGTVYDVAIEGEAGYTFDFDRGISIKPYAAFGGVMLDRNTSKLLGYTKKNENAFKARGAAGVRMTLDSGLYVDGRIQATDYTPKGQSFNRTNDLVTQGLMTVGYKF</sequence>
<gene>
    <name evidence="4" type="ORF">QWJ08_05545</name>
</gene>
<evidence type="ECO:0000313" key="4">
    <source>
        <dbReference type="EMBL" id="MDN2480851.1"/>
    </source>
</evidence>
<dbReference type="EMBL" id="JAUEOZ010000001">
    <property type="protein sequence ID" value="MDN2480851.1"/>
    <property type="molecule type" value="Genomic_DNA"/>
</dbReference>
<keyword evidence="1 2" id="KW-0732">Signal</keyword>
<name>A0ABT7XYJ5_9VIBR</name>
<feature type="signal peptide" evidence="2">
    <location>
        <begin position="1"/>
        <end position="19"/>
    </location>
</feature>
<dbReference type="Proteomes" id="UP001169719">
    <property type="component" value="Unassembled WGS sequence"/>
</dbReference>
<dbReference type="InterPro" id="IPR027385">
    <property type="entry name" value="Beta-barrel_OMP"/>
</dbReference>
<dbReference type="RefSeq" id="WP_289961011.1">
    <property type="nucleotide sequence ID" value="NZ_JAUEOZ010000001.1"/>
</dbReference>
<dbReference type="Pfam" id="PF13505">
    <property type="entry name" value="OMP_b-brl"/>
    <property type="match status" value="1"/>
</dbReference>
<dbReference type="InterPro" id="IPR011250">
    <property type="entry name" value="OMP/PagP_B-barrel"/>
</dbReference>
<accession>A0ABT7XYJ5</accession>
<dbReference type="SUPFAM" id="SSF56925">
    <property type="entry name" value="OMPA-like"/>
    <property type="match status" value="1"/>
</dbReference>
<evidence type="ECO:0000256" key="1">
    <source>
        <dbReference type="ARBA" id="ARBA00022729"/>
    </source>
</evidence>
<comment type="caution">
    <text evidence="4">The sequence shown here is derived from an EMBL/GenBank/DDBJ whole genome shotgun (WGS) entry which is preliminary data.</text>
</comment>